<dbReference type="PANTHER" id="PTHR46989">
    <property type="entry name" value="USP DOMAIN-CONTAINING PROTEIN"/>
    <property type="match status" value="1"/>
</dbReference>
<evidence type="ECO:0000313" key="3">
    <source>
        <dbReference type="EMBL" id="KAH9591678.1"/>
    </source>
</evidence>
<dbReference type="InterPro" id="IPR014729">
    <property type="entry name" value="Rossmann-like_a/b/a_fold"/>
</dbReference>
<evidence type="ECO:0000313" key="5">
    <source>
        <dbReference type="Proteomes" id="UP000471633"/>
    </source>
</evidence>
<proteinExistence type="predicted"/>
<keyword evidence="5" id="KW-1185">Reference proteome</keyword>
<dbReference type="STRING" id="6185.A0A094ZY33"/>
<dbReference type="CTD" id="75577151"/>
<organism evidence="4">
    <name type="scientific">Schistosoma haematobium</name>
    <name type="common">Blood fluke</name>
    <dbReference type="NCBI Taxonomy" id="6185"/>
    <lineage>
        <taxon>Eukaryota</taxon>
        <taxon>Metazoa</taxon>
        <taxon>Spiralia</taxon>
        <taxon>Lophotrochozoa</taxon>
        <taxon>Platyhelminthes</taxon>
        <taxon>Trematoda</taxon>
        <taxon>Digenea</taxon>
        <taxon>Strigeidida</taxon>
        <taxon>Schistosomatoidea</taxon>
        <taxon>Schistosomatidae</taxon>
        <taxon>Schistosoma</taxon>
    </lineage>
</organism>
<reference evidence="3" key="3">
    <citation type="submission" date="2021-06" db="EMBL/GenBank/DDBJ databases">
        <title>Chromosome-level genome assembly for S. haematobium.</title>
        <authorList>
            <person name="Stroehlein A.J."/>
        </authorList>
    </citation>
    <scope>NUCLEOTIDE SEQUENCE</scope>
</reference>
<dbReference type="SUPFAM" id="SSF52402">
    <property type="entry name" value="Adenine nucleotide alpha hydrolases-like"/>
    <property type="match status" value="1"/>
</dbReference>
<evidence type="ECO:0000313" key="4">
    <source>
        <dbReference type="EMBL" id="KGB38094.1"/>
    </source>
</evidence>
<dbReference type="InterPro" id="IPR006015">
    <property type="entry name" value="Universal_stress_UspA"/>
</dbReference>
<reference evidence="3" key="4">
    <citation type="journal article" date="2022" name="PLoS Pathog.">
        <title>Chromosome-level genome of Schistosoma haematobium underpins genome-wide explorations of molecular variation.</title>
        <authorList>
            <person name="Stroehlein A.J."/>
            <person name="Korhonen P.K."/>
            <person name="Lee V.V."/>
            <person name="Ralph S.A."/>
            <person name="Mentink-Kane M."/>
            <person name="You H."/>
            <person name="McManus D.P."/>
            <person name="Tchuente L.T."/>
            <person name="Stothard J.R."/>
            <person name="Kaur P."/>
            <person name="Dudchenko O."/>
            <person name="Aiden E.L."/>
            <person name="Yang B."/>
            <person name="Yang H."/>
            <person name="Emery A.M."/>
            <person name="Webster B.L."/>
            <person name="Brindley P.J."/>
            <person name="Rollinson D."/>
            <person name="Chang B.C.H."/>
            <person name="Gasser R.B."/>
            <person name="Young N.D."/>
        </authorList>
    </citation>
    <scope>NUCLEOTIDE SEQUENCE</scope>
</reference>
<dbReference type="AlphaFoldDB" id="A0A094ZY33"/>
<feature type="domain" description="UspA" evidence="2">
    <location>
        <begin position="29"/>
        <end position="176"/>
    </location>
</feature>
<dbReference type="GeneID" id="75577151"/>
<dbReference type="PRINTS" id="PR01438">
    <property type="entry name" value="UNVRSLSTRESS"/>
</dbReference>
<dbReference type="EMBL" id="AMPZ03000002">
    <property type="protein sequence ID" value="KAH9591678.1"/>
    <property type="molecule type" value="Genomic_DNA"/>
</dbReference>
<name>A0A094ZY33_SCHHA</name>
<dbReference type="Gene3D" id="3.40.50.620">
    <property type="entry name" value="HUPs"/>
    <property type="match status" value="1"/>
</dbReference>
<sequence length="184" mass="20210">MSETEQPSTSDGLDIGETKGATSMNDVTRKVLMPVDGSEHSERAFNWYMDNLMKTTDGLYLVHIVEPLSPGLNYNLASKSPSIKDDFSKHLNSLVESGRALRAKFFTRCEDSGLSARFTIHVGTKPGENIVRIATEHGVDLVIIGNRGIGTVKRTFLGSVSDYVLHHANVPVIIIPPPKHPKKK</sequence>
<reference evidence="4" key="1">
    <citation type="journal article" date="2012" name="Nat. Genet.">
        <title>Whole-genome sequence of Schistosoma haematobium.</title>
        <authorList>
            <person name="Young N.D."/>
            <person name="Jex A.R."/>
            <person name="Li B."/>
            <person name="Liu S."/>
            <person name="Yang L."/>
            <person name="Xiong Z."/>
            <person name="Li Y."/>
            <person name="Cantacessi C."/>
            <person name="Hall R.S."/>
            <person name="Xu X."/>
            <person name="Chen F."/>
            <person name="Wu X."/>
            <person name="Zerlotini A."/>
            <person name="Oliveira G."/>
            <person name="Hofmann A."/>
            <person name="Zhang G."/>
            <person name="Fang X."/>
            <person name="Kang Y."/>
            <person name="Campbell B.E."/>
            <person name="Loukas A."/>
            <person name="Ranganathan S."/>
            <person name="Rollinson D."/>
            <person name="Rinaldi G."/>
            <person name="Brindley P.J."/>
            <person name="Yang H."/>
            <person name="Wang J."/>
            <person name="Wang J."/>
            <person name="Gasser R.B."/>
        </authorList>
    </citation>
    <scope>NUCLEOTIDE SEQUENCE [LARGE SCALE GENOMIC DNA]</scope>
</reference>
<feature type="region of interest" description="Disordered" evidence="1">
    <location>
        <begin position="1"/>
        <end position="20"/>
    </location>
</feature>
<dbReference type="OrthoDB" id="843225at2759"/>
<dbReference type="EMBL" id="KL250968">
    <property type="protein sequence ID" value="KGB38094.1"/>
    <property type="molecule type" value="Genomic_DNA"/>
</dbReference>
<protein>
    <submittedName>
        <fullName evidence="4">Universal stress protein</fullName>
    </submittedName>
</protein>
<dbReference type="InterPro" id="IPR006016">
    <property type="entry name" value="UspA"/>
</dbReference>
<evidence type="ECO:0000256" key="1">
    <source>
        <dbReference type="SAM" id="MobiDB-lite"/>
    </source>
</evidence>
<dbReference type="KEGG" id="shx:MS3_00003870"/>
<accession>A0A094ZY33</accession>
<reference evidence="3" key="2">
    <citation type="journal article" date="2019" name="Gigascience">
        <title>High-quality Schistosoma haematobium genome achieved by single-molecule and long-range sequencing.</title>
        <authorList>
            <person name="Stroehlein A.J."/>
            <person name="Korhonen P.K."/>
            <person name="Chong T.M."/>
            <person name="Lim Y.L."/>
            <person name="Chan K.G."/>
            <person name="Webster B."/>
            <person name="Rollinson D."/>
            <person name="Brindley P.J."/>
            <person name="Gasser R.B."/>
            <person name="Young N.D."/>
        </authorList>
    </citation>
    <scope>NUCLEOTIDE SEQUENCE</scope>
</reference>
<dbReference type="RefSeq" id="XP_051071834.1">
    <property type="nucleotide sequence ID" value="XM_051211738.1"/>
</dbReference>
<dbReference type="PANTHER" id="PTHR46989:SF3">
    <property type="entry name" value="USPA DOMAIN-CONTAINING PROTEIN"/>
    <property type="match status" value="1"/>
</dbReference>
<dbReference type="CDD" id="cd23659">
    <property type="entry name" value="USP_At3g01520-like"/>
    <property type="match status" value="1"/>
</dbReference>
<dbReference type="Pfam" id="PF00582">
    <property type="entry name" value="Usp"/>
    <property type="match status" value="1"/>
</dbReference>
<evidence type="ECO:0000259" key="2">
    <source>
        <dbReference type="Pfam" id="PF00582"/>
    </source>
</evidence>
<feature type="compositionally biased region" description="Polar residues" evidence="1">
    <location>
        <begin position="1"/>
        <end position="11"/>
    </location>
</feature>
<dbReference type="Proteomes" id="UP000471633">
    <property type="component" value="Unassembled WGS sequence"/>
</dbReference>
<gene>
    <name evidence="3" type="ORF">MS3_00003870</name>
    <name evidence="4" type="ORF">MS3_06462</name>
</gene>